<evidence type="ECO:0008006" key="3">
    <source>
        <dbReference type="Google" id="ProtNLM"/>
    </source>
</evidence>
<accession>A0AA88V017</accession>
<keyword evidence="2" id="KW-1185">Reference proteome</keyword>
<proteinExistence type="predicted"/>
<gene>
    <name evidence="1" type="ORF">RJ639_023455</name>
</gene>
<dbReference type="Proteomes" id="UP001188597">
    <property type="component" value="Unassembled WGS sequence"/>
</dbReference>
<dbReference type="AlphaFoldDB" id="A0AA88V017"/>
<evidence type="ECO:0000313" key="2">
    <source>
        <dbReference type="Proteomes" id="UP001188597"/>
    </source>
</evidence>
<name>A0AA88V017_9ASTE</name>
<organism evidence="1 2">
    <name type="scientific">Escallonia herrerae</name>
    <dbReference type="NCBI Taxonomy" id="1293975"/>
    <lineage>
        <taxon>Eukaryota</taxon>
        <taxon>Viridiplantae</taxon>
        <taxon>Streptophyta</taxon>
        <taxon>Embryophyta</taxon>
        <taxon>Tracheophyta</taxon>
        <taxon>Spermatophyta</taxon>
        <taxon>Magnoliopsida</taxon>
        <taxon>eudicotyledons</taxon>
        <taxon>Gunneridae</taxon>
        <taxon>Pentapetalae</taxon>
        <taxon>asterids</taxon>
        <taxon>campanulids</taxon>
        <taxon>Escalloniales</taxon>
        <taxon>Escalloniaceae</taxon>
        <taxon>Escallonia</taxon>
    </lineage>
</organism>
<evidence type="ECO:0000313" key="1">
    <source>
        <dbReference type="EMBL" id="KAK2998608.1"/>
    </source>
</evidence>
<dbReference type="EMBL" id="JAVXUP010003571">
    <property type="protein sequence ID" value="KAK2998608.1"/>
    <property type="molecule type" value="Genomic_DNA"/>
</dbReference>
<protein>
    <recommendedName>
        <fullName evidence="3">FAR1 domain-containing protein</fullName>
    </recommendedName>
</protein>
<sequence length="156" mass="17191">MMQVTLSKKLGVWVVDKFQDVHNHPLTTTPSKVIKHRSHRSSGPVKVALIETINEYINRGDHFTRPRVVVAPMHLSWPLASIGLKVRNIHGSLNSASAKNKVDFVTGSTSTSLKTAFNLSSNSPRYFAPATRAPISKAMTITSIRLNMLGLSSNSW</sequence>
<comment type="caution">
    <text evidence="1">The sequence shown here is derived from an EMBL/GenBank/DDBJ whole genome shotgun (WGS) entry which is preliminary data.</text>
</comment>
<reference evidence="1" key="1">
    <citation type="submission" date="2022-12" db="EMBL/GenBank/DDBJ databases">
        <title>Draft genome assemblies for two species of Escallonia (Escalloniales).</title>
        <authorList>
            <person name="Chanderbali A."/>
            <person name="Dervinis C."/>
            <person name="Anghel I."/>
            <person name="Soltis D."/>
            <person name="Soltis P."/>
            <person name="Zapata F."/>
        </authorList>
    </citation>
    <scope>NUCLEOTIDE SEQUENCE</scope>
    <source>
        <strain evidence="1">UCBG64.0493</strain>
        <tissue evidence="1">Leaf</tissue>
    </source>
</reference>
<dbReference type="AntiFam" id="ANF00122">
    <property type="entry name" value="Shadow ORF (opposite clpB)"/>
</dbReference>